<name>A0A6J6FLD2_9ZZZZ</name>
<feature type="compositionally biased region" description="Basic and acidic residues" evidence="1">
    <location>
        <begin position="1"/>
        <end position="10"/>
    </location>
</feature>
<feature type="compositionally biased region" description="Basic and acidic residues" evidence="1">
    <location>
        <begin position="44"/>
        <end position="63"/>
    </location>
</feature>
<protein>
    <submittedName>
        <fullName evidence="2">Unannotated protein</fullName>
    </submittedName>
</protein>
<dbReference type="EMBL" id="CAEZUB010000033">
    <property type="protein sequence ID" value="CAB4587763.1"/>
    <property type="molecule type" value="Genomic_DNA"/>
</dbReference>
<dbReference type="AlphaFoldDB" id="A0A6J6FLD2"/>
<gene>
    <name evidence="2" type="ORF">UFOPK1775_00440</name>
</gene>
<dbReference type="InterPro" id="IPR011990">
    <property type="entry name" value="TPR-like_helical_dom_sf"/>
</dbReference>
<organism evidence="2">
    <name type="scientific">freshwater metagenome</name>
    <dbReference type="NCBI Taxonomy" id="449393"/>
    <lineage>
        <taxon>unclassified sequences</taxon>
        <taxon>metagenomes</taxon>
        <taxon>ecological metagenomes</taxon>
    </lineage>
</organism>
<feature type="compositionally biased region" description="Basic and acidic residues" evidence="1">
    <location>
        <begin position="73"/>
        <end position="96"/>
    </location>
</feature>
<sequence length="312" mass="34365">MDERKPRENSSRPSNRPSSSSSSRPSSRPSSGKPSSGRPASGPNKDRRREDLPARGGSSDRRGATRNVSAGREVSDPRGFRGTPMERDQSRIRPRIFEPDIPEDVTGEELEKSVRAELLSLSAENAKVVARHLVCINIHMDSDPELAHKHGVAAAHHAGRLAVVRESAGYAAYRAGHYEIALKELRAAHRISGDVSMWPVMADCERGMGRPLKALNLAGSDEVKRLAKPEEIEMRIVASGARRDLGELDAAVITLTCKELKTETEEWAVRLRYAYADALATAGRGDEAREWFTKCAEIDHDEVTDAQERSLQ</sequence>
<accession>A0A6J6FLD2</accession>
<feature type="compositionally biased region" description="Low complexity" evidence="1">
    <location>
        <begin position="11"/>
        <end position="39"/>
    </location>
</feature>
<reference evidence="2" key="1">
    <citation type="submission" date="2020-05" db="EMBL/GenBank/DDBJ databases">
        <authorList>
            <person name="Chiriac C."/>
            <person name="Salcher M."/>
            <person name="Ghai R."/>
            <person name="Kavagutti S V."/>
        </authorList>
    </citation>
    <scope>NUCLEOTIDE SEQUENCE</scope>
</reference>
<evidence type="ECO:0000256" key="1">
    <source>
        <dbReference type="SAM" id="MobiDB-lite"/>
    </source>
</evidence>
<dbReference type="Gene3D" id="1.25.40.10">
    <property type="entry name" value="Tetratricopeptide repeat domain"/>
    <property type="match status" value="1"/>
</dbReference>
<evidence type="ECO:0000313" key="2">
    <source>
        <dbReference type="EMBL" id="CAB4587763.1"/>
    </source>
</evidence>
<feature type="region of interest" description="Disordered" evidence="1">
    <location>
        <begin position="1"/>
        <end position="96"/>
    </location>
</feature>
<dbReference type="SUPFAM" id="SSF48452">
    <property type="entry name" value="TPR-like"/>
    <property type="match status" value="1"/>
</dbReference>
<proteinExistence type="predicted"/>